<feature type="transmembrane region" description="Helical" evidence="9">
    <location>
        <begin position="541"/>
        <end position="562"/>
    </location>
</feature>
<evidence type="ECO:0000256" key="1">
    <source>
        <dbReference type="ARBA" id="ARBA00004141"/>
    </source>
</evidence>
<evidence type="ECO:0000256" key="7">
    <source>
        <dbReference type="ARBA" id="ARBA00022989"/>
    </source>
</evidence>
<reference evidence="11" key="2">
    <citation type="submission" date="2015-06" db="UniProtKB">
        <authorList>
            <consortium name="EnsemblMetazoa"/>
        </authorList>
    </citation>
    <scope>IDENTIFICATION</scope>
</reference>
<proteinExistence type="inferred from homology"/>
<comment type="similarity">
    <text evidence="2">Belongs to the ABC transporter superfamily. ABCG family. Eye pigment precursor importer (TC 3.A.1.204) subfamily.</text>
</comment>
<accession>T1JXC0</accession>
<evidence type="ECO:0000256" key="5">
    <source>
        <dbReference type="ARBA" id="ARBA00022741"/>
    </source>
</evidence>
<evidence type="ECO:0000259" key="10">
    <source>
        <dbReference type="PROSITE" id="PS50893"/>
    </source>
</evidence>
<dbReference type="Pfam" id="PF01061">
    <property type="entry name" value="ABC2_membrane"/>
    <property type="match status" value="1"/>
</dbReference>
<keyword evidence="12" id="KW-1185">Reference proteome</keyword>
<dbReference type="Pfam" id="PF00005">
    <property type="entry name" value="ABC_tran"/>
    <property type="match status" value="1"/>
</dbReference>
<dbReference type="Proteomes" id="UP000015104">
    <property type="component" value="Unassembled WGS sequence"/>
</dbReference>
<feature type="transmembrane region" description="Helical" evidence="9">
    <location>
        <begin position="646"/>
        <end position="666"/>
    </location>
</feature>
<dbReference type="EnsemblMetazoa" id="tetur02g11400.1">
    <property type="protein sequence ID" value="tetur02g11400.1"/>
    <property type="gene ID" value="tetur02g11400"/>
</dbReference>
<evidence type="ECO:0000256" key="4">
    <source>
        <dbReference type="ARBA" id="ARBA00022692"/>
    </source>
</evidence>
<dbReference type="GO" id="GO:0140359">
    <property type="term" value="F:ABC-type transporter activity"/>
    <property type="evidence" value="ECO:0007669"/>
    <property type="project" value="InterPro"/>
</dbReference>
<dbReference type="SUPFAM" id="SSF52540">
    <property type="entry name" value="P-loop containing nucleoside triphosphate hydrolases"/>
    <property type="match status" value="1"/>
</dbReference>
<feature type="transmembrane region" description="Helical" evidence="9">
    <location>
        <begin position="582"/>
        <end position="607"/>
    </location>
</feature>
<dbReference type="AlphaFoldDB" id="T1JXC0"/>
<evidence type="ECO:0000256" key="6">
    <source>
        <dbReference type="ARBA" id="ARBA00022840"/>
    </source>
</evidence>
<comment type="subcellular location">
    <subcellularLocation>
        <location evidence="1">Membrane</location>
        <topology evidence="1">Multi-pass membrane protein</topology>
    </subcellularLocation>
</comment>
<dbReference type="EMBL" id="CAEY01000824">
    <property type="status" value="NOT_ANNOTATED_CDS"/>
    <property type="molecule type" value="Genomic_DNA"/>
</dbReference>
<feature type="domain" description="ABC transporter" evidence="10">
    <location>
        <begin position="140"/>
        <end position="376"/>
    </location>
</feature>
<evidence type="ECO:0000313" key="11">
    <source>
        <dbReference type="EnsemblMetazoa" id="tetur02g11400.1"/>
    </source>
</evidence>
<dbReference type="Gene3D" id="3.40.50.300">
    <property type="entry name" value="P-loop containing nucleotide triphosphate hydrolases"/>
    <property type="match status" value="1"/>
</dbReference>
<keyword evidence="6" id="KW-0067">ATP-binding</keyword>
<sequence length="811" mass="90671">MTSIVPESVDSTLTKIETPDEKEEINSSGEGDIESHINCDVNEEENDQINQVERNNIINERESNKMTSPRIFDVLKITPDKGSTNGLINGTANDTADHHYAPQNHSGTIEVSMEESKSFTISWNQLTYRVKMSTFEKVINKIRGIKYTTDSRTILRSVQGSFSGGMLTALMGPSGAGKSTLLECIAGMRIKGLEGKIRCVGRDKISIAFIPQHDHLYGLLTVREALMYASELQHSRKINGVKTNLNKTDHMNIVESILRQLNLDTCADTKIERISGGQLKRVSIAQELVSRPDILIMDEPTSGLDSSTCYQLMEMLSDLTSSSPIAIVMTIHQPSAKVFNMFHKVYMLSRIGKFIYEGSPDGVVAALGLVNINCSQFYNPADLLVEVASGDYGTEVIHSMAANVDNSQNNSNSGPTWLARSLPLINSHGGEVTKLSPIEESEDLSSLNACRVRPVAPFTQHFLILLSRQFLVMVRDPLLGVLRFVFAFNIALTLGTLYRGIGVYDGCTPDISGKADLDHIDEVKDAIEEQVRSTQDNIGSLYFLLLYSCLANLMPMAVAIPMEIKIFAKERYNGWYKTSSYYMAKGIAEVPFIMGTNLVVVTLQFLLTSQPWSRYFDTLLVYFLVSIVAQTHGIMCGAFLMNNIVASVFTAPNTTVPLILFSGFFIRQKAMPIIFRYASYCSYLRFGFEGFMTAMFGFNRCDPKLTRAMVNARNQLGFFLNTMFRMARFALAESNDEPEDLRLKNQTNDLTRNILHGIGGRWFNDENQSGAMAYYDLDDSHFSRSIYALIITLVIGRVLTYYILKWRGNLQ</sequence>
<evidence type="ECO:0000313" key="12">
    <source>
        <dbReference type="Proteomes" id="UP000015104"/>
    </source>
</evidence>
<feature type="transmembrane region" description="Helical" evidence="9">
    <location>
        <begin position="619"/>
        <end position="640"/>
    </location>
</feature>
<evidence type="ECO:0000256" key="3">
    <source>
        <dbReference type="ARBA" id="ARBA00022448"/>
    </source>
</evidence>
<feature type="transmembrane region" description="Helical" evidence="9">
    <location>
        <begin position="786"/>
        <end position="804"/>
    </location>
</feature>
<evidence type="ECO:0000256" key="9">
    <source>
        <dbReference type="SAM" id="Phobius"/>
    </source>
</evidence>
<dbReference type="InterPro" id="IPR050352">
    <property type="entry name" value="ABCG_transporters"/>
</dbReference>
<dbReference type="PROSITE" id="PS50893">
    <property type="entry name" value="ABC_TRANSPORTER_2"/>
    <property type="match status" value="1"/>
</dbReference>
<dbReference type="InterPro" id="IPR027417">
    <property type="entry name" value="P-loop_NTPase"/>
</dbReference>
<reference evidence="12" key="1">
    <citation type="submission" date="2011-08" db="EMBL/GenBank/DDBJ databases">
        <authorList>
            <person name="Rombauts S."/>
        </authorList>
    </citation>
    <scope>NUCLEOTIDE SEQUENCE</scope>
    <source>
        <strain evidence="12">London</strain>
    </source>
</reference>
<dbReference type="PROSITE" id="PS00211">
    <property type="entry name" value="ABC_TRANSPORTER_1"/>
    <property type="match status" value="1"/>
</dbReference>
<dbReference type="PANTHER" id="PTHR48041">
    <property type="entry name" value="ABC TRANSPORTER G FAMILY MEMBER 28"/>
    <property type="match status" value="1"/>
</dbReference>
<keyword evidence="3" id="KW-0813">Transport</keyword>
<dbReference type="GO" id="GO:0016887">
    <property type="term" value="F:ATP hydrolysis activity"/>
    <property type="evidence" value="ECO:0007669"/>
    <property type="project" value="InterPro"/>
</dbReference>
<dbReference type="GO" id="GO:0005886">
    <property type="term" value="C:plasma membrane"/>
    <property type="evidence" value="ECO:0007669"/>
    <property type="project" value="TreeGrafter"/>
</dbReference>
<dbReference type="InterPro" id="IPR003593">
    <property type="entry name" value="AAA+_ATPase"/>
</dbReference>
<evidence type="ECO:0000256" key="2">
    <source>
        <dbReference type="ARBA" id="ARBA00005814"/>
    </source>
</evidence>
<dbReference type="SMART" id="SM00382">
    <property type="entry name" value="AAA"/>
    <property type="match status" value="1"/>
</dbReference>
<keyword evidence="5" id="KW-0547">Nucleotide-binding</keyword>
<dbReference type="GO" id="GO:0005524">
    <property type="term" value="F:ATP binding"/>
    <property type="evidence" value="ECO:0007669"/>
    <property type="project" value="UniProtKB-KW"/>
</dbReference>
<organism evidence="11 12">
    <name type="scientific">Tetranychus urticae</name>
    <name type="common">Two-spotted spider mite</name>
    <dbReference type="NCBI Taxonomy" id="32264"/>
    <lineage>
        <taxon>Eukaryota</taxon>
        <taxon>Metazoa</taxon>
        <taxon>Ecdysozoa</taxon>
        <taxon>Arthropoda</taxon>
        <taxon>Chelicerata</taxon>
        <taxon>Arachnida</taxon>
        <taxon>Acari</taxon>
        <taxon>Acariformes</taxon>
        <taxon>Trombidiformes</taxon>
        <taxon>Prostigmata</taxon>
        <taxon>Eleutherengona</taxon>
        <taxon>Raphignathae</taxon>
        <taxon>Tetranychoidea</taxon>
        <taxon>Tetranychidae</taxon>
        <taxon>Tetranychus</taxon>
    </lineage>
</organism>
<dbReference type="InterPro" id="IPR017871">
    <property type="entry name" value="ABC_transporter-like_CS"/>
</dbReference>
<keyword evidence="7 9" id="KW-1133">Transmembrane helix</keyword>
<dbReference type="InterPro" id="IPR003439">
    <property type="entry name" value="ABC_transporter-like_ATP-bd"/>
</dbReference>
<dbReference type="OMA" id="WHVQMGH"/>
<keyword evidence="8 9" id="KW-0472">Membrane</keyword>
<evidence type="ECO:0000256" key="8">
    <source>
        <dbReference type="ARBA" id="ARBA00023136"/>
    </source>
</evidence>
<dbReference type="PANTHER" id="PTHR48041:SF78">
    <property type="entry name" value="ABC TRANSPORTER EXPRESSED IN TRACHEA, ISOFORM A"/>
    <property type="match status" value="1"/>
</dbReference>
<dbReference type="HOGENOM" id="CLU_000604_57_6_1"/>
<dbReference type="eggNOG" id="KOG0061">
    <property type="taxonomic scope" value="Eukaryota"/>
</dbReference>
<name>T1JXC0_TETUR</name>
<feature type="transmembrane region" description="Helical" evidence="9">
    <location>
        <begin position="478"/>
        <end position="498"/>
    </location>
</feature>
<dbReference type="InterPro" id="IPR013525">
    <property type="entry name" value="ABC2_TM"/>
</dbReference>
<keyword evidence="4 9" id="KW-0812">Transmembrane</keyword>
<protein>
    <recommendedName>
        <fullName evidence="10">ABC transporter domain-containing protein</fullName>
    </recommendedName>
</protein>